<proteinExistence type="predicted"/>
<evidence type="ECO:0000313" key="4">
    <source>
        <dbReference type="EMBL" id="ERK60141.1"/>
    </source>
</evidence>
<evidence type="ECO:0000256" key="1">
    <source>
        <dbReference type="ARBA" id="ARBA00022505"/>
    </source>
</evidence>
<comment type="caution">
    <text evidence="4">The sequence shown here is derived from an EMBL/GenBank/DDBJ whole genome shotgun (WGS) entry which is preliminary data.</text>
</comment>
<dbReference type="PROSITE" id="PS51866">
    <property type="entry name" value="MOP"/>
    <property type="match status" value="1"/>
</dbReference>
<evidence type="ECO:0000313" key="5">
    <source>
        <dbReference type="Proteomes" id="UP000017052"/>
    </source>
</evidence>
<feature type="domain" description="Mop" evidence="3">
    <location>
        <begin position="1"/>
        <end position="46"/>
    </location>
</feature>
<dbReference type="Pfam" id="PF03459">
    <property type="entry name" value="TOBE"/>
    <property type="match status" value="1"/>
</dbReference>
<evidence type="ECO:0000256" key="2">
    <source>
        <dbReference type="PROSITE-ProRule" id="PRU01213"/>
    </source>
</evidence>
<dbReference type="AlphaFoldDB" id="U2QUD4"/>
<reference evidence="4" key="1">
    <citation type="submission" date="2013-08" db="EMBL/GenBank/DDBJ databases">
        <authorList>
            <person name="Durkin A.S."/>
            <person name="Haft D.R."/>
            <person name="McCorrison J."/>
            <person name="Torralba M."/>
            <person name="Gillis M."/>
            <person name="Haft D.H."/>
            <person name="Methe B."/>
            <person name="Sutton G."/>
            <person name="Nelson K.E."/>
        </authorList>
    </citation>
    <scope>NUCLEOTIDE SEQUENCE [LARGE SCALE GENOMIC DNA]</scope>
    <source>
        <strain evidence="4">F0233</strain>
    </source>
</reference>
<organism evidence="4 5">
    <name type="scientific">Propionibacterium acidifaciens F0233</name>
    <dbReference type="NCBI Taxonomy" id="553198"/>
    <lineage>
        <taxon>Bacteria</taxon>
        <taxon>Bacillati</taxon>
        <taxon>Actinomycetota</taxon>
        <taxon>Actinomycetes</taxon>
        <taxon>Propionibacteriales</taxon>
        <taxon>Propionibacteriaceae</taxon>
        <taxon>Propionibacterium</taxon>
    </lineage>
</organism>
<dbReference type="Gene3D" id="2.40.50.100">
    <property type="match status" value="1"/>
</dbReference>
<protein>
    <submittedName>
        <fullName evidence="4">TOBE domain protein</fullName>
    </submittedName>
</protein>
<dbReference type="InterPro" id="IPR004606">
    <property type="entry name" value="Mop_domain"/>
</dbReference>
<dbReference type="InterPro" id="IPR008995">
    <property type="entry name" value="Mo/tungstate-bd_C_term_dom"/>
</dbReference>
<keyword evidence="5" id="KW-1185">Reference proteome</keyword>
<accession>U2QUD4</accession>
<dbReference type="EMBL" id="ACVN02000092">
    <property type="protein sequence ID" value="ERK60141.1"/>
    <property type="molecule type" value="Genomic_DNA"/>
</dbReference>
<dbReference type="GO" id="GO:0015689">
    <property type="term" value="P:molybdate ion transport"/>
    <property type="evidence" value="ECO:0007669"/>
    <property type="project" value="InterPro"/>
</dbReference>
<dbReference type="InterPro" id="IPR005116">
    <property type="entry name" value="Transp-assoc_OB_typ1"/>
</dbReference>
<dbReference type="Proteomes" id="UP000017052">
    <property type="component" value="Unassembled WGS sequence"/>
</dbReference>
<keyword evidence="1 2" id="KW-0500">Molybdenum</keyword>
<sequence length="48" mass="4986">MSVRLGLDGGAVVRARVTTAAWAELGTPVGGRLWAQVKATQVRVVPLA</sequence>
<dbReference type="SUPFAM" id="SSF50331">
    <property type="entry name" value="MOP-like"/>
    <property type="match status" value="1"/>
</dbReference>
<evidence type="ECO:0000259" key="3">
    <source>
        <dbReference type="PROSITE" id="PS51866"/>
    </source>
</evidence>
<name>U2QUD4_9ACTN</name>
<gene>
    <name evidence="4" type="ORF">HMPREF0682_0065</name>
</gene>